<dbReference type="AlphaFoldDB" id="A0A1H7VCW6"/>
<evidence type="ECO:0000313" key="8">
    <source>
        <dbReference type="Proteomes" id="UP000198744"/>
    </source>
</evidence>
<keyword evidence="4" id="KW-0812">Transmembrane</keyword>
<dbReference type="PRINTS" id="PR01490">
    <property type="entry name" value="RTXTOXIND"/>
</dbReference>
<feature type="coiled-coil region" evidence="3">
    <location>
        <begin position="178"/>
        <end position="212"/>
    </location>
</feature>
<evidence type="ECO:0000259" key="6">
    <source>
        <dbReference type="Pfam" id="PF25973"/>
    </source>
</evidence>
<evidence type="ECO:0000256" key="1">
    <source>
        <dbReference type="ARBA" id="ARBA00004196"/>
    </source>
</evidence>
<dbReference type="InterPro" id="IPR058792">
    <property type="entry name" value="Beta-barrel_RND_2"/>
</dbReference>
<feature type="transmembrane region" description="Helical" evidence="4">
    <location>
        <begin position="6"/>
        <end position="24"/>
    </location>
</feature>
<dbReference type="GO" id="GO:0030313">
    <property type="term" value="C:cell envelope"/>
    <property type="evidence" value="ECO:0007669"/>
    <property type="project" value="UniProtKB-SubCell"/>
</dbReference>
<evidence type="ECO:0000256" key="2">
    <source>
        <dbReference type="ARBA" id="ARBA00023054"/>
    </source>
</evidence>
<dbReference type="Gene3D" id="2.40.50.100">
    <property type="match status" value="2"/>
</dbReference>
<keyword evidence="2 3" id="KW-0175">Coiled coil</keyword>
<dbReference type="Pfam" id="PF25954">
    <property type="entry name" value="Beta-barrel_RND_2"/>
    <property type="match status" value="1"/>
</dbReference>
<dbReference type="Pfam" id="PF25973">
    <property type="entry name" value="BSH_CzcB"/>
    <property type="match status" value="1"/>
</dbReference>
<dbReference type="RefSeq" id="WP_093882307.1">
    <property type="nucleotide sequence ID" value="NZ_FOBS01000003.1"/>
</dbReference>
<dbReference type="OrthoDB" id="9778236at2"/>
<dbReference type="Gene3D" id="1.10.287.470">
    <property type="entry name" value="Helix hairpin bin"/>
    <property type="match status" value="1"/>
</dbReference>
<dbReference type="PANTHER" id="PTHR32347">
    <property type="entry name" value="EFFLUX SYSTEM COMPONENT YKNX-RELATED"/>
    <property type="match status" value="1"/>
</dbReference>
<accession>A0A1H7VCW6</accession>
<dbReference type="InterPro" id="IPR058647">
    <property type="entry name" value="BSH_CzcB-like"/>
</dbReference>
<keyword evidence="4" id="KW-0472">Membrane</keyword>
<sequence length="337" mass="37487">MLKKRLVLIILIVIVIAVSLLVYFGQRQNRQREAYYSGTIESTDSQLAFQTAGRVATVHVREGEAVRTNQVLAELDPSEWNARFEQARANVDKTGNNVKQQEILLNLYRKSLPEEVTRAAAQVESLRYTLSDAAKNNARYAQLFQRGVVSEKERDAVKLRYDNAKAGLTEGEAMLMQARSAMQKIDATQMELQAARSQAEAAQAVLKEVKIQSAYTTLKAPFAGIILSRNVEPGEVVSSGREVLTLSNLATVDLKIFVGETEIGKVRPGQPVDVKVDTFPGRVFKGKVSYISPEGEFTPKIIQTFKERVKLVYLVKVTLPNPDFALKTGMPADAWLR</sequence>
<reference evidence="7 8" key="1">
    <citation type="submission" date="2016-10" db="EMBL/GenBank/DDBJ databases">
        <authorList>
            <person name="de Groot N.N."/>
        </authorList>
    </citation>
    <scope>NUCLEOTIDE SEQUENCE [LARGE SCALE GENOMIC DNA]</scope>
    <source>
        <strain evidence="7 8">DSM 8423</strain>
    </source>
</reference>
<dbReference type="STRING" id="43775.SAMN04489760_103171"/>
<name>A0A1H7VCW6_9BACT</name>
<protein>
    <submittedName>
        <fullName evidence="7">HlyD family secretion protein</fullName>
    </submittedName>
</protein>
<feature type="domain" description="CusB-like beta-barrel" evidence="5">
    <location>
        <begin position="254"/>
        <end position="334"/>
    </location>
</feature>
<dbReference type="Proteomes" id="UP000198744">
    <property type="component" value="Unassembled WGS sequence"/>
</dbReference>
<evidence type="ECO:0000313" key="7">
    <source>
        <dbReference type="EMBL" id="SEM06910.1"/>
    </source>
</evidence>
<dbReference type="SUPFAM" id="SSF111369">
    <property type="entry name" value="HlyD-like secretion proteins"/>
    <property type="match status" value="2"/>
</dbReference>
<evidence type="ECO:0000259" key="5">
    <source>
        <dbReference type="Pfam" id="PF25954"/>
    </source>
</evidence>
<evidence type="ECO:0000256" key="4">
    <source>
        <dbReference type="SAM" id="Phobius"/>
    </source>
</evidence>
<feature type="domain" description="CzcB-like barrel-sandwich hybrid" evidence="6">
    <location>
        <begin position="50"/>
        <end position="248"/>
    </location>
</feature>
<proteinExistence type="predicted"/>
<dbReference type="PANTHER" id="PTHR32347:SF23">
    <property type="entry name" value="BLL5650 PROTEIN"/>
    <property type="match status" value="1"/>
</dbReference>
<keyword evidence="8" id="KW-1185">Reference proteome</keyword>
<evidence type="ECO:0000256" key="3">
    <source>
        <dbReference type="SAM" id="Coils"/>
    </source>
</evidence>
<keyword evidence="4" id="KW-1133">Transmembrane helix</keyword>
<organism evidence="7 8">
    <name type="scientific">Syntrophus gentianae</name>
    <dbReference type="NCBI Taxonomy" id="43775"/>
    <lineage>
        <taxon>Bacteria</taxon>
        <taxon>Pseudomonadati</taxon>
        <taxon>Thermodesulfobacteriota</taxon>
        <taxon>Syntrophia</taxon>
        <taxon>Syntrophales</taxon>
        <taxon>Syntrophaceae</taxon>
        <taxon>Syntrophus</taxon>
    </lineage>
</organism>
<gene>
    <name evidence="7" type="ORF">SAMN04489760_103171</name>
</gene>
<dbReference type="EMBL" id="FOBS01000003">
    <property type="protein sequence ID" value="SEM06910.1"/>
    <property type="molecule type" value="Genomic_DNA"/>
</dbReference>
<dbReference type="InterPro" id="IPR050465">
    <property type="entry name" value="UPF0194_transport"/>
</dbReference>
<comment type="subcellular location">
    <subcellularLocation>
        <location evidence="1">Cell envelope</location>
    </subcellularLocation>
</comment>
<dbReference type="Gene3D" id="2.40.30.170">
    <property type="match status" value="1"/>
</dbReference>